<feature type="transmembrane region" description="Helical" evidence="8">
    <location>
        <begin position="137"/>
        <end position="156"/>
    </location>
</feature>
<keyword evidence="5 8" id="KW-0812">Transmembrane</keyword>
<dbReference type="Gene3D" id="1.20.1720.10">
    <property type="entry name" value="Multidrug resistance protein D"/>
    <property type="match status" value="1"/>
</dbReference>
<sequence length="405" mass="45500">MKTLLKTNKTFYDRIVMLILATLMAMTSLSVDIYLPAMPQMQHDLSGNIELTITGFLIGFSLAQLVWGPISDCIGRRKPLFIGIILFIIGSVGCALSQHIEQIIFWRVFQAFGACTGPMIARAIVRDLYQKKKAAQVLSTLMIVMAIAPIAGPLIGGQLIQISTWHSIFWLLTLIGVVILLSIFLLPETHFPEKRVNLQIKNIFATYYKLLSHRQFMRYTLCVTFFYVAVYTFIVDSPFVYITFYGIGEQYYGWLFAINIVGIMTLSVLNRYLVTQYSLNFLLRSSTMIAMAALVILVLLFNWHIGGVYSIITMLFIFFSMNGIIAACATAAALDLVPEIAGSASALIGSLQYGSGIISTLLLVWFSNDSPWVMIIIMTIFMFMSALMMLIPLNRQHHRLNVSQL</sequence>
<keyword evidence="3 8" id="KW-0813">Transport</keyword>
<dbReference type="Pfam" id="PF07690">
    <property type="entry name" value="MFS_1"/>
    <property type="match status" value="1"/>
</dbReference>
<name>A0ABR7QYU8_9GAMM</name>
<feature type="transmembrane region" description="Helical" evidence="8">
    <location>
        <begin position="281"/>
        <end position="305"/>
    </location>
</feature>
<evidence type="ECO:0000256" key="4">
    <source>
        <dbReference type="ARBA" id="ARBA00022475"/>
    </source>
</evidence>
<evidence type="ECO:0000259" key="9">
    <source>
        <dbReference type="PROSITE" id="PS50850"/>
    </source>
</evidence>
<dbReference type="InterPro" id="IPR020846">
    <property type="entry name" value="MFS_dom"/>
</dbReference>
<feature type="transmembrane region" description="Helical" evidence="8">
    <location>
        <begin position="219"/>
        <end position="245"/>
    </location>
</feature>
<dbReference type="PANTHER" id="PTHR23502:SF132">
    <property type="entry name" value="POLYAMINE TRANSPORTER 2-RELATED"/>
    <property type="match status" value="1"/>
</dbReference>
<dbReference type="CDD" id="cd17320">
    <property type="entry name" value="MFS_MdfA_MDR_like"/>
    <property type="match status" value="1"/>
</dbReference>
<gene>
    <name evidence="10" type="ORF">FcAc13_08680</name>
</gene>
<evidence type="ECO:0000256" key="5">
    <source>
        <dbReference type="ARBA" id="ARBA00022692"/>
    </source>
</evidence>
<feature type="transmembrane region" description="Helical" evidence="8">
    <location>
        <begin position="251"/>
        <end position="269"/>
    </location>
</feature>
<proteinExistence type="inferred from homology"/>
<evidence type="ECO:0000313" key="11">
    <source>
        <dbReference type="Proteomes" id="UP000651208"/>
    </source>
</evidence>
<dbReference type="EMBL" id="JABURY010000018">
    <property type="protein sequence ID" value="MBC9131382.1"/>
    <property type="molecule type" value="Genomic_DNA"/>
</dbReference>
<evidence type="ECO:0000256" key="7">
    <source>
        <dbReference type="ARBA" id="ARBA00023136"/>
    </source>
</evidence>
<keyword evidence="7 8" id="KW-0472">Membrane</keyword>
<evidence type="ECO:0000256" key="3">
    <source>
        <dbReference type="ARBA" id="ARBA00022448"/>
    </source>
</evidence>
<feature type="transmembrane region" description="Helical" evidence="8">
    <location>
        <begin position="51"/>
        <end position="68"/>
    </location>
</feature>
<reference evidence="10 11" key="1">
    <citation type="submission" date="2020-06" db="EMBL/GenBank/DDBJ databases">
        <title>Frischella cerana isolated from Apis cerana gut homogenate.</title>
        <authorList>
            <person name="Wolter L.A."/>
            <person name="Suenami S."/>
            <person name="Miyazaki R."/>
        </authorList>
    </citation>
    <scope>NUCLEOTIDE SEQUENCE [LARGE SCALE GENOMIC DNA]</scope>
    <source>
        <strain evidence="10 11">Ac13</strain>
    </source>
</reference>
<dbReference type="InterPro" id="IPR011701">
    <property type="entry name" value="MFS"/>
</dbReference>
<evidence type="ECO:0000313" key="10">
    <source>
        <dbReference type="EMBL" id="MBC9131382.1"/>
    </source>
</evidence>
<keyword evidence="4" id="KW-1003">Cell membrane</keyword>
<keyword evidence="11" id="KW-1185">Reference proteome</keyword>
<dbReference type="InterPro" id="IPR036259">
    <property type="entry name" value="MFS_trans_sf"/>
</dbReference>
<evidence type="ECO:0000256" key="1">
    <source>
        <dbReference type="ARBA" id="ARBA00004651"/>
    </source>
</evidence>
<feature type="transmembrane region" description="Helical" evidence="8">
    <location>
        <begin position="80"/>
        <end position="98"/>
    </location>
</feature>
<dbReference type="SUPFAM" id="SSF103473">
    <property type="entry name" value="MFS general substrate transporter"/>
    <property type="match status" value="1"/>
</dbReference>
<accession>A0ABR7QYU8</accession>
<feature type="transmembrane region" description="Helical" evidence="8">
    <location>
        <begin position="168"/>
        <end position="186"/>
    </location>
</feature>
<feature type="transmembrane region" description="Helical" evidence="8">
    <location>
        <begin position="311"/>
        <end position="334"/>
    </location>
</feature>
<dbReference type="InterPro" id="IPR004812">
    <property type="entry name" value="Efflux_drug-R_Bcr/CmlA"/>
</dbReference>
<keyword evidence="8" id="KW-0997">Cell inner membrane</keyword>
<keyword evidence="6 8" id="KW-1133">Transmembrane helix</keyword>
<evidence type="ECO:0000256" key="2">
    <source>
        <dbReference type="ARBA" id="ARBA00006236"/>
    </source>
</evidence>
<feature type="domain" description="Major facilitator superfamily (MFS) profile" evidence="9">
    <location>
        <begin position="1"/>
        <end position="397"/>
    </location>
</feature>
<evidence type="ECO:0000256" key="8">
    <source>
        <dbReference type="RuleBase" id="RU365088"/>
    </source>
</evidence>
<comment type="similarity">
    <text evidence="2 8">Belongs to the major facilitator superfamily. Bcr/CmlA family.</text>
</comment>
<dbReference type="Proteomes" id="UP000651208">
    <property type="component" value="Unassembled WGS sequence"/>
</dbReference>
<dbReference type="PANTHER" id="PTHR23502">
    <property type="entry name" value="MAJOR FACILITATOR SUPERFAMILY"/>
    <property type="match status" value="1"/>
</dbReference>
<dbReference type="PROSITE" id="PS50850">
    <property type="entry name" value="MFS"/>
    <property type="match status" value="1"/>
</dbReference>
<protein>
    <recommendedName>
        <fullName evidence="8">Bcr/CflA family efflux transporter</fullName>
    </recommendedName>
</protein>
<feature type="transmembrane region" description="Helical" evidence="8">
    <location>
        <begin position="12"/>
        <end position="31"/>
    </location>
</feature>
<comment type="caution">
    <text evidence="10">The sequence shown here is derived from an EMBL/GenBank/DDBJ whole genome shotgun (WGS) entry which is preliminary data.</text>
</comment>
<feature type="transmembrane region" description="Helical" evidence="8">
    <location>
        <begin position="346"/>
        <end position="366"/>
    </location>
</feature>
<dbReference type="NCBIfam" id="TIGR00710">
    <property type="entry name" value="efflux_Bcr_CflA"/>
    <property type="match status" value="1"/>
</dbReference>
<feature type="transmembrane region" description="Helical" evidence="8">
    <location>
        <begin position="104"/>
        <end position="125"/>
    </location>
</feature>
<dbReference type="RefSeq" id="WP_187755828.1">
    <property type="nucleotide sequence ID" value="NZ_JABURY010000018.1"/>
</dbReference>
<organism evidence="10 11">
    <name type="scientific">Frischella japonica</name>
    <dbReference type="NCBI Taxonomy" id="2741544"/>
    <lineage>
        <taxon>Bacteria</taxon>
        <taxon>Pseudomonadati</taxon>
        <taxon>Pseudomonadota</taxon>
        <taxon>Gammaproteobacteria</taxon>
        <taxon>Orbales</taxon>
        <taxon>Orbaceae</taxon>
        <taxon>Frischella</taxon>
    </lineage>
</organism>
<feature type="transmembrane region" description="Helical" evidence="8">
    <location>
        <begin position="372"/>
        <end position="391"/>
    </location>
</feature>
<comment type="subcellular location">
    <subcellularLocation>
        <location evidence="8">Cell inner membrane</location>
        <topology evidence="8">Multi-pass membrane protein</topology>
    </subcellularLocation>
    <subcellularLocation>
        <location evidence="1">Cell membrane</location>
        <topology evidence="1">Multi-pass membrane protein</topology>
    </subcellularLocation>
</comment>
<evidence type="ECO:0000256" key="6">
    <source>
        <dbReference type="ARBA" id="ARBA00022989"/>
    </source>
</evidence>